<gene>
    <name evidence="2" type="ORF">GCM10010994_21060</name>
</gene>
<protein>
    <recommendedName>
        <fullName evidence="4">DUF883 domain-containing protein</fullName>
    </recommendedName>
</protein>
<evidence type="ECO:0000313" key="3">
    <source>
        <dbReference type="Proteomes" id="UP000637002"/>
    </source>
</evidence>
<dbReference type="AlphaFoldDB" id="A0A916U752"/>
<dbReference type="Proteomes" id="UP000637002">
    <property type="component" value="Unassembled WGS sequence"/>
</dbReference>
<evidence type="ECO:0008006" key="4">
    <source>
        <dbReference type="Google" id="ProtNLM"/>
    </source>
</evidence>
<organism evidence="2 3">
    <name type="scientific">Chelatococcus reniformis</name>
    <dbReference type="NCBI Taxonomy" id="1494448"/>
    <lineage>
        <taxon>Bacteria</taxon>
        <taxon>Pseudomonadati</taxon>
        <taxon>Pseudomonadota</taxon>
        <taxon>Alphaproteobacteria</taxon>
        <taxon>Hyphomicrobiales</taxon>
        <taxon>Chelatococcaceae</taxon>
        <taxon>Chelatococcus</taxon>
    </lineage>
</organism>
<dbReference type="RefSeq" id="WP_188609095.1">
    <property type="nucleotide sequence ID" value="NZ_BMGG01000003.1"/>
</dbReference>
<evidence type="ECO:0000256" key="1">
    <source>
        <dbReference type="SAM" id="MobiDB-lite"/>
    </source>
</evidence>
<keyword evidence="3" id="KW-1185">Reference proteome</keyword>
<sequence length="149" mass="15105">MAANNSTPPDSPSVGETIANEAGKAKAELRKGAEEIGASLDAANGDISADLQRLREDLSRLSETVSGIAGERGAAAASRVTDGVRSVKESVYTTANDAYSAGADIASSAKTHAGDFASDVEDTVRRNPIGTVLAALGVGLIVGMMSRGR</sequence>
<proteinExistence type="predicted"/>
<evidence type="ECO:0000313" key="2">
    <source>
        <dbReference type="EMBL" id="GGC62263.1"/>
    </source>
</evidence>
<reference evidence="2" key="1">
    <citation type="journal article" date="2014" name="Int. J. Syst. Evol. Microbiol.">
        <title>Complete genome sequence of Corynebacterium casei LMG S-19264T (=DSM 44701T), isolated from a smear-ripened cheese.</title>
        <authorList>
            <consortium name="US DOE Joint Genome Institute (JGI-PGF)"/>
            <person name="Walter F."/>
            <person name="Albersmeier A."/>
            <person name="Kalinowski J."/>
            <person name="Ruckert C."/>
        </authorList>
    </citation>
    <scope>NUCLEOTIDE SEQUENCE</scope>
    <source>
        <strain evidence="2">CGMCC 1.12919</strain>
    </source>
</reference>
<feature type="region of interest" description="Disordered" evidence="1">
    <location>
        <begin position="1"/>
        <end position="30"/>
    </location>
</feature>
<name>A0A916U752_9HYPH</name>
<comment type="caution">
    <text evidence="2">The sequence shown here is derived from an EMBL/GenBank/DDBJ whole genome shotgun (WGS) entry which is preliminary data.</text>
</comment>
<reference evidence="2" key="2">
    <citation type="submission" date="2020-09" db="EMBL/GenBank/DDBJ databases">
        <authorList>
            <person name="Sun Q."/>
            <person name="Zhou Y."/>
        </authorList>
    </citation>
    <scope>NUCLEOTIDE SEQUENCE</scope>
    <source>
        <strain evidence="2">CGMCC 1.12919</strain>
    </source>
</reference>
<accession>A0A916U752</accession>
<dbReference type="EMBL" id="BMGG01000003">
    <property type="protein sequence ID" value="GGC62263.1"/>
    <property type="molecule type" value="Genomic_DNA"/>
</dbReference>